<dbReference type="InterPro" id="IPR007487">
    <property type="entry name" value="ABC_transpt-TYRBP-like"/>
</dbReference>
<evidence type="ECO:0000313" key="2">
    <source>
        <dbReference type="Proteomes" id="UP001596001"/>
    </source>
</evidence>
<dbReference type="Pfam" id="PF04392">
    <property type="entry name" value="ABC_sub_bind"/>
    <property type="match status" value="1"/>
</dbReference>
<name>A0ABV9QGL9_9BURK</name>
<gene>
    <name evidence="1" type="ORF">ACFO6X_10885</name>
</gene>
<accession>A0ABV9QGL9</accession>
<dbReference type="EMBL" id="JBHSHJ010000008">
    <property type="protein sequence ID" value="MFC4789482.1"/>
    <property type="molecule type" value="Genomic_DNA"/>
</dbReference>
<dbReference type="PANTHER" id="PTHR35271:SF1">
    <property type="entry name" value="ABC TRANSPORTER, SUBSTRATE-BINDING LIPOPROTEIN"/>
    <property type="match status" value="1"/>
</dbReference>
<dbReference type="Gene3D" id="3.40.50.2300">
    <property type="match status" value="2"/>
</dbReference>
<dbReference type="Proteomes" id="UP001596001">
    <property type="component" value="Unassembled WGS sequence"/>
</dbReference>
<protein>
    <submittedName>
        <fullName evidence="1">ABC transporter substrate-binding protein</fullName>
    </submittedName>
</protein>
<dbReference type="RefSeq" id="WP_382432904.1">
    <property type="nucleotide sequence ID" value="NZ_JBHSHJ010000008.1"/>
</dbReference>
<keyword evidence="2" id="KW-1185">Reference proteome</keyword>
<organism evidence="1 2">
    <name type="scientific">Giesbergeria sinuosa</name>
    <dbReference type="NCBI Taxonomy" id="80883"/>
    <lineage>
        <taxon>Bacteria</taxon>
        <taxon>Pseudomonadati</taxon>
        <taxon>Pseudomonadota</taxon>
        <taxon>Betaproteobacteria</taxon>
        <taxon>Burkholderiales</taxon>
        <taxon>Comamonadaceae</taxon>
        <taxon>Giesbergeria</taxon>
    </lineage>
</organism>
<proteinExistence type="predicted"/>
<sequence length="338" mass="35839">MHHRLDCPSKRQLLQTGCALAASALGWAGNALAQGHHRIIRIGVTQIVSHAALDADQKGFEAALLSAGFKEGTNLRYLRHNAQGSLEQAHAIAQTLVREQVDLIHSIATPTTQAVVQATRSIPIIFSSITDPLGAGIVPQRSERGQTTQTNVTGVSDLWPVVLQMETYAKMAPQAKQWGTIYNPAEVNSITHTKAMRAAAQQLGLELIEVPIRHSNEVGPAATSLVGKVQAFTITSDNTTVANLEALVAVANRHRIPLFAGDVDSVARGAVAAYGLDYFLVGYAAGKKAALVLKGAAVGNIPWGPVEKFSLAINLRAAKAQGVELAPALLKKADKVLE</sequence>
<reference evidence="2" key="1">
    <citation type="journal article" date="2019" name="Int. J. Syst. Evol. Microbiol.">
        <title>The Global Catalogue of Microorganisms (GCM) 10K type strain sequencing project: providing services to taxonomists for standard genome sequencing and annotation.</title>
        <authorList>
            <consortium name="The Broad Institute Genomics Platform"/>
            <consortium name="The Broad Institute Genome Sequencing Center for Infectious Disease"/>
            <person name="Wu L."/>
            <person name="Ma J."/>
        </authorList>
    </citation>
    <scope>NUCLEOTIDE SEQUENCE [LARGE SCALE GENOMIC DNA]</scope>
    <source>
        <strain evidence="2">CCUG 49452</strain>
    </source>
</reference>
<dbReference type="InterPro" id="IPR028082">
    <property type="entry name" value="Peripla_BP_I"/>
</dbReference>
<evidence type="ECO:0000313" key="1">
    <source>
        <dbReference type="EMBL" id="MFC4789482.1"/>
    </source>
</evidence>
<dbReference type="SUPFAM" id="SSF53822">
    <property type="entry name" value="Periplasmic binding protein-like I"/>
    <property type="match status" value="1"/>
</dbReference>
<dbReference type="CDD" id="cd06325">
    <property type="entry name" value="PBP1_ABC_unchar_transporter"/>
    <property type="match status" value="1"/>
</dbReference>
<comment type="caution">
    <text evidence="1">The sequence shown here is derived from an EMBL/GenBank/DDBJ whole genome shotgun (WGS) entry which is preliminary data.</text>
</comment>
<dbReference type="PANTHER" id="PTHR35271">
    <property type="entry name" value="ABC TRANSPORTER, SUBSTRATE-BINDING LIPOPROTEIN-RELATED"/>
    <property type="match status" value="1"/>
</dbReference>